<keyword evidence="3" id="KW-1185">Reference proteome</keyword>
<keyword evidence="1" id="KW-1133">Transmembrane helix</keyword>
<gene>
    <name evidence="2" type="ORF">QOZ92_000952</name>
</gene>
<evidence type="ECO:0000256" key="1">
    <source>
        <dbReference type="SAM" id="Phobius"/>
    </source>
</evidence>
<protein>
    <submittedName>
        <fullName evidence="2">Uncharacterized protein</fullName>
    </submittedName>
</protein>
<keyword evidence="1" id="KW-0812">Transmembrane</keyword>
<feature type="transmembrane region" description="Helical" evidence="1">
    <location>
        <begin position="48"/>
        <end position="65"/>
    </location>
</feature>
<proteinExistence type="predicted"/>
<reference evidence="2 3" key="1">
    <citation type="submission" date="2023-07" db="EMBL/GenBank/DDBJ databases">
        <title>Genomic Encyclopedia of Type Strains, Phase IV (KMG-IV): sequencing the most valuable type-strain genomes for metagenomic binning, comparative biology and taxonomic classification.</title>
        <authorList>
            <person name="Goeker M."/>
        </authorList>
    </citation>
    <scope>NUCLEOTIDE SEQUENCE [LARGE SCALE GENOMIC DNA]</scope>
    <source>
        <strain evidence="2 3">DSM 15049</strain>
    </source>
</reference>
<feature type="transmembrane region" description="Helical" evidence="1">
    <location>
        <begin position="16"/>
        <end position="36"/>
    </location>
</feature>
<evidence type="ECO:0000313" key="2">
    <source>
        <dbReference type="EMBL" id="MDQ0555839.1"/>
    </source>
</evidence>
<sequence length="112" mass="13567">MLSDKNPQYKSKYRKFIILLIIFQLLIEDISQYFATQDSVRFYFDIENLIYTFLLGILYFIDVTQQRKFNMQNKDLIQKDCTKGKFSFSILIDIFILIALIYNVYRVFNIFI</sequence>
<comment type="caution">
    <text evidence="2">The sequence shown here is derived from an EMBL/GenBank/DDBJ whole genome shotgun (WGS) entry which is preliminary data.</text>
</comment>
<organism evidence="2 3">
    <name type="scientific">Paraclostridium ghonii</name>
    <dbReference type="NCBI Taxonomy" id="29358"/>
    <lineage>
        <taxon>Bacteria</taxon>
        <taxon>Bacillati</taxon>
        <taxon>Bacillota</taxon>
        <taxon>Clostridia</taxon>
        <taxon>Peptostreptococcales</taxon>
        <taxon>Peptostreptococcaceae</taxon>
        <taxon>Paraclostridium</taxon>
    </lineage>
</organism>
<feature type="transmembrane region" description="Helical" evidence="1">
    <location>
        <begin position="86"/>
        <end position="105"/>
    </location>
</feature>
<keyword evidence="1" id="KW-0472">Membrane</keyword>
<dbReference type="RefSeq" id="WP_307503860.1">
    <property type="nucleotide sequence ID" value="NZ_BAAACE010000001.1"/>
</dbReference>
<accession>A0ABU0MY52</accession>
<name>A0ABU0MY52_9FIRM</name>
<dbReference type="Proteomes" id="UP001232584">
    <property type="component" value="Unassembled WGS sequence"/>
</dbReference>
<dbReference type="EMBL" id="JAUSWG010000003">
    <property type="protein sequence ID" value="MDQ0555839.1"/>
    <property type="molecule type" value="Genomic_DNA"/>
</dbReference>
<evidence type="ECO:0000313" key="3">
    <source>
        <dbReference type="Proteomes" id="UP001232584"/>
    </source>
</evidence>